<keyword evidence="1" id="KW-0812">Transmembrane</keyword>
<organism evidence="2 3">
    <name type="scientific">Zophobas morio</name>
    <dbReference type="NCBI Taxonomy" id="2755281"/>
    <lineage>
        <taxon>Eukaryota</taxon>
        <taxon>Metazoa</taxon>
        <taxon>Ecdysozoa</taxon>
        <taxon>Arthropoda</taxon>
        <taxon>Hexapoda</taxon>
        <taxon>Insecta</taxon>
        <taxon>Pterygota</taxon>
        <taxon>Neoptera</taxon>
        <taxon>Endopterygota</taxon>
        <taxon>Coleoptera</taxon>
        <taxon>Polyphaga</taxon>
        <taxon>Cucujiformia</taxon>
        <taxon>Tenebrionidae</taxon>
        <taxon>Zophobas</taxon>
    </lineage>
</organism>
<keyword evidence="3" id="KW-1185">Reference proteome</keyword>
<protein>
    <recommendedName>
        <fullName evidence="4">Transmembrane protein</fullName>
    </recommendedName>
</protein>
<name>A0AA38IPP3_9CUCU</name>
<gene>
    <name evidence="2" type="ORF">Zmor_009702</name>
</gene>
<dbReference type="EMBL" id="JALNTZ010000003">
    <property type="protein sequence ID" value="KAJ3657926.1"/>
    <property type="molecule type" value="Genomic_DNA"/>
</dbReference>
<evidence type="ECO:0000313" key="3">
    <source>
        <dbReference type="Proteomes" id="UP001168821"/>
    </source>
</evidence>
<feature type="transmembrane region" description="Helical" evidence="1">
    <location>
        <begin position="49"/>
        <end position="73"/>
    </location>
</feature>
<evidence type="ECO:0000256" key="1">
    <source>
        <dbReference type="SAM" id="Phobius"/>
    </source>
</evidence>
<proteinExistence type="predicted"/>
<evidence type="ECO:0000313" key="2">
    <source>
        <dbReference type="EMBL" id="KAJ3657926.1"/>
    </source>
</evidence>
<keyword evidence="1" id="KW-1133">Transmembrane helix</keyword>
<accession>A0AA38IPP3</accession>
<reference evidence="2" key="1">
    <citation type="journal article" date="2023" name="G3 (Bethesda)">
        <title>Whole genome assemblies of Zophobas morio and Tenebrio molitor.</title>
        <authorList>
            <person name="Kaur S."/>
            <person name="Stinson S.A."/>
            <person name="diCenzo G.C."/>
        </authorList>
    </citation>
    <scope>NUCLEOTIDE SEQUENCE</scope>
    <source>
        <strain evidence="2">QUZm001</strain>
    </source>
</reference>
<keyword evidence="1" id="KW-0472">Membrane</keyword>
<comment type="caution">
    <text evidence="2">The sequence shown here is derived from an EMBL/GenBank/DDBJ whole genome shotgun (WGS) entry which is preliminary data.</text>
</comment>
<sequence length="209" mass="23589">MTLPQSHTTRKNLITAAIEFCNNHLYILEHTPIVSRKETPPYQKKVVTAFQYIILAIFISIFRSFQLWTYNFILSAPRPQLKNLYINPRTKAANSPFCLVNFAHPPPKTVRGGNKSPVVVFGVFSCGPIAAARCQFGNRCRRCQERGRLRTHATSQGSRQWAAAPQRKGMMRQHRLAQNDSGCGTRMARGHTSIDQTTFLMEAIGGDRV</sequence>
<evidence type="ECO:0008006" key="4">
    <source>
        <dbReference type="Google" id="ProtNLM"/>
    </source>
</evidence>
<dbReference type="AlphaFoldDB" id="A0AA38IPP3"/>
<dbReference type="Proteomes" id="UP001168821">
    <property type="component" value="Unassembled WGS sequence"/>
</dbReference>